<name>A0AAD3DAS7_9STRA</name>
<proteinExistence type="predicted"/>
<feature type="region of interest" description="Disordered" evidence="1">
    <location>
        <begin position="131"/>
        <end position="153"/>
    </location>
</feature>
<organism evidence="2 3">
    <name type="scientific">Chaetoceros tenuissimus</name>
    <dbReference type="NCBI Taxonomy" id="426638"/>
    <lineage>
        <taxon>Eukaryota</taxon>
        <taxon>Sar</taxon>
        <taxon>Stramenopiles</taxon>
        <taxon>Ochrophyta</taxon>
        <taxon>Bacillariophyta</taxon>
        <taxon>Coscinodiscophyceae</taxon>
        <taxon>Chaetocerotophycidae</taxon>
        <taxon>Chaetocerotales</taxon>
        <taxon>Chaetocerotaceae</taxon>
        <taxon>Chaetoceros</taxon>
    </lineage>
</organism>
<evidence type="ECO:0000313" key="3">
    <source>
        <dbReference type="Proteomes" id="UP001054902"/>
    </source>
</evidence>
<accession>A0AAD3DAS7</accession>
<dbReference type="Proteomes" id="UP001054902">
    <property type="component" value="Unassembled WGS sequence"/>
</dbReference>
<dbReference type="EMBL" id="BLLK01000069">
    <property type="protein sequence ID" value="GFH60999.1"/>
    <property type="molecule type" value="Genomic_DNA"/>
</dbReference>
<protein>
    <submittedName>
        <fullName evidence="2">Uncharacterized protein</fullName>
    </submittedName>
</protein>
<feature type="compositionally biased region" description="Basic and acidic residues" evidence="1">
    <location>
        <begin position="48"/>
        <end position="81"/>
    </location>
</feature>
<gene>
    <name evidence="2" type="ORF">CTEN210_17475</name>
</gene>
<sequence length="438" mass="48291">MAISILFSNGRLIKVIGSSSVVEAIMMTLTETSPLEVNKTGIVGNGSSHRDVHKTESERSSQDISKATEKDARNYDDEMKHSLSGNDGSTGVNTSNSKYIESEQPSFSYSQSKLMPPWKAKKDLHFPLPRNTQSKATNDGEGISMAENSSDKAVNTPLNTYKQVWEKSRESFNQKAIFRQHRDKQVQDIFHSAICRNKVRLSNDTSITGMYSSKSYVPYGFEPSTNSACEEENYPIIKIKMTISESKPEPEKALSPLSYYQSWDPVTMKYEPKLKGTTSTNPNGNRSAFPLGAAAAGTRSALLSFMGSRAPGGPASYYPSMPKTNGSNCIPSAIHSNNRTIGGGLGDYSDPQQSSSPIPEKVVLQTGQNDSNAMGGKKIENVWKKKLVQRADNSRKRKGLDDDDDDTYEGSKSLDSKSESSSFRRSKRKRTSKKIYDS</sequence>
<feature type="compositionally biased region" description="Basic residues" evidence="1">
    <location>
        <begin position="424"/>
        <end position="438"/>
    </location>
</feature>
<reference evidence="2 3" key="1">
    <citation type="journal article" date="2021" name="Sci. Rep.">
        <title>The genome of the diatom Chaetoceros tenuissimus carries an ancient integrated fragment of an extant virus.</title>
        <authorList>
            <person name="Hongo Y."/>
            <person name="Kimura K."/>
            <person name="Takaki Y."/>
            <person name="Yoshida Y."/>
            <person name="Baba S."/>
            <person name="Kobayashi G."/>
            <person name="Nagasaki K."/>
            <person name="Hano T."/>
            <person name="Tomaru Y."/>
        </authorList>
    </citation>
    <scope>NUCLEOTIDE SEQUENCE [LARGE SCALE GENOMIC DNA]</scope>
    <source>
        <strain evidence="2 3">NIES-3715</strain>
    </source>
</reference>
<evidence type="ECO:0000256" key="1">
    <source>
        <dbReference type="SAM" id="MobiDB-lite"/>
    </source>
</evidence>
<feature type="region of interest" description="Disordered" evidence="1">
    <location>
        <begin position="38"/>
        <end position="97"/>
    </location>
</feature>
<evidence type="ECO:0000313" key="2">
    <source>
        <dbReference type="EMBL" id="GFH60999.1"/>
    </source>
</evidence>
<dbReference type="AlphaFoldDB" id="A0AAD3DAS7"/>
<feature type="compositionally biased region" description="Polar residues" evidence="1">
    <location>
        <begin position="83"/>
        <end position="97"/>
    </location>
</feature>
<keyword evidence="3" id="KW-1185">Reference proteome</keyword>
<comment type="caution">
    <text evidence="2">The sequence shown here is derived from an EMBL/GenBank/DDBJ whole genome shotgun (WGS) entry which is preliminary data.</text>
</comment>
<feature type="region of interest" description="Disordered" evidence="1">
    <location>
        <begin position="388"/>
        <end position="438"/>
    </location>
</feature>